<dbReference type="Proteomes" id="UP001152622">
    <property type="component" value="Chromosome 10"/>
</dbReference>
<organism evidence="2 3">
    <name type="scientific">Synaphobranchus kaupii</name>
    <name type="common">Kaup's arrowtooth eel</name>
    <dbReference type="NCBI Taxonomy" id="118154"/>
    <lineage>
        <taxon>Eukaryota</taxon>
        <taxon>Metazoa</taxon>
        <taxon>Chordata</taxon>
        <taxon>Craniata</taxon>
        <taxon>Vertebrata</taxon>
        <taxon>Euteleostomi</taxon>
        <taxon>Actinopterygii</taxon>
        <taxon>Neopterygii</taxon>
        <taxon>Teleostei</taxon>
        <taxon>Anguilliformes</taxon>
        <taxon>Synaphobranchidae</taxon>
        <taxon>Synaphobranchus</taxon>
    </lineage>
</organism>
<sequence>MKAPEEHQRTGVKRKMEREEQAVVLGKNLGPDSKTTPAKRPRKDQDGGSLLKQHQILILHSPGGGGQGSEGQDQNQHGRWVPVLGREQRGARRSPLKLGPSEDEGLSRAQIIQQFSSACSSLWTSYSCQSTGPPSSCPPSTRSADLADTPRILLSYVEPGALACTEYGPQDALLCLGEDLQDHQPSVLVGLIK</sequence>
<comment type="caution">
    <text evidence="2">The sequence shown here is derived from an EMBL/GenBank/DDBJ whole genome shotgun (WGS) entry which is preliminary data.</text>
</comment>
<feature type="compositionally biased region" description="Basic and acidic residues" evidence="1">
    <location>
        <begin position="1"/>
        <end position="21"/>
    </location>
</feature>
<dbReference type="AlphaFoldDB" id="A0A9Q1INP3"/>
<evidence type="ECO:0000313" key="2">
    <source>
        <dbReference type="EMBL" id="KAJ8348643.1"/>
    </source>
</evidence>
<evidence type="ECO:0000256" key="1">
    <source>
        <dbReference type="SAM" id="MobiDB-lite"/>
    </source>
</evidence>
<dbReference type="EMBL" id="JAINUF010000010">
    <property type="protein sequence ID" value="KAJ8348643.1"/>
    <property type="molecule type" value="Genomic_DNA"/>
</dbReference>
<feature type="region of interest" description="Disordered" evidence="1">
    <location>
        <begin position="1"/>
        <end position="79"/>
    </location>
</feature>
<keyword evidence="3" id="KW-1185">Reference proteome</keyword>
<name>A0A9Q1INP3_SYNKA</name>
<reference evidence="2" key="1">
    <citation type="journal article" date="2023" name="Science">
        <title>Genome structures resolve the early diversification of teleost fishes.</title>
        <authorList>
            <person name="Parey E."/>
            <person name="Louis A."/>
            <person name="Montfort J."/>
            <person name="Bouchez O."/>
            <person name="Roques C."/>
            <person name="Iampietro C."/>
            <person name="Lluch J."/>
            <person name="Castinel A."/>
            <person name="Donnadieu C."/>
            <person name="Desvignes T."/>
            <person name="Floi Bucao C."/>
            <person name="Jouanno E."/>
            <person name="Wen M."/>
            <person name="Mejri S."/>
            <person name="Dirks R."/>
            <person name="Jansen H."/>
            <person name="Henkel C."/>
            <person name="Chen W.J."/>
            <person name="Zahm M."/>
            <person name="Cabau C."/>
            <person name="Klopp C."/>
            <person name="Thompson A.W."/>
            <person name="Robinson-Rechavi M."/>
            <person name="Braasch I."/>
            <person name="Lecointre G."/>
            <person name="Bobe J."/>
            <person name="Postlethwait J.H."/>
            <person name="Berthelot C."/>
            <person name="Roest Crollius H."/>
            <person name="Guiguen Y."/>
        </authorList>
    </citation>
    <scope>NUCLEOTIDE SEQUENCE</scope>
    <source>
        <strain evidence="2">WJC10195</strain>
    </source>
</reference>
<accession>A0A9Q1INP3</accession>
<gene>
    <name evidence="2" type="ORF">SKAU_G00272320</name>
</gene>
<proteinExistence type="predicted"/>
<evidence type="ECO:0000313" key="3">
    <source>
        <dbReference type="Proteomes" id="UP001152622"/>
    </source>
</evidence>
<protein>
    <submittedName>
        <fullName evidence="2">Uncharacterized protein</fullName>
    </submittedName>
</protein>